<feature type="repeat" description="ANK" evidence="6">
    <location>
        <begin position="480"/>
        <end position="512"/>
    </location>
</feature>
<dbReference type="PROSITE" id="PS50088">
    <property type="entry name" value="ANK_REPEAT"/>
    <property type="match status" value="1"/>
</dbReference>
<evidence type="ECO:0000256" key="3">
    <source>
        <dbReference type="ARBA" id="ARBA00022801"/>
    </source>
</evidence>
<evidence type="ECO:0000256" key="1">
    <source>
        <dbReference type="ARBA" id="ARBA00012920"/>
    </source>
</evidence>
<dbReference type="eggNOG" id="KOG0503">
    <property type="taxonomic scope" value="Eukaryota"/>
</dbReference>
<feature type="region of interest" description="Disordered" evidence="7">
    <location>
        <begin position="1"/>
        <end position="24"/>
    </location>
</feature>
<evidence type="ECO:0000256" key="5">
    <source>
        <dbReference type="ARBA" id="ARBA00061199"/>
    </source>
</evidence>
<dbReference type="InterPro" id="IPR036152">
    <property type="entry name" value="Asp/glu_Ase-like_sf"/>
</dbReference>
<feature type="domain" description="L-asparaginase N-terminal" evidence="8">
    <location>
        <begin position="57"/>
        <end position="265"/>
    </location>
</feature>
<dbReference type="SMART" id="SM00870">
    <property type="entry name" value="Asparaginase"/>
    <property type="match status" value="1"/>
</dbReference>
<evidence type="ECO:0000259" key="8">
    <source>
        <dbReference type="Pfam" id="PF00710"/>
    </source>
</evidence>
<dbReference type="KEGG" id="tet:TTHERM_00483700"/>
<dbReference type="InterPro" id="IPR002110">
    <property type="entry name" value="Ankyrin_rpt"/>
</dbReference>
<dbReference type="PIRSF" id="PIRSF001220">
    <property type="entry name" value="L-ASNase_gatD"/>
    <property type="match status" value="1"/>
</dbReference>
<dbReference type="Pfam" id="PF12796">
    <property type="entry name" value="Ank_2"/>
    <property type="match status" value="1"/>
</dbReference>
<dbReference type="Gene3D" id="1.25.40.20">
    <property type="entry name" value="Ankyrin repeat-containing domain"/>
    <property type="match status" value="1"/>
</dbReference>
<gene>
    <name evidence="10" type="ORF">TTHERM_00483700</name>
</gene>
<dbReference type="SUPFAM" id="SSF53774">
    <property type="entry name" value="Glutaminase/Asparaginase"/>
    <property type="match status" value="1"/>
</dbReference>
<sequence length="636" mass="73183">MNQKLELEQQNSIHLHSQNSQSQERKKEFDKHQAVVFREKHNLECSQGLRIANQSRKVLIICTGGTISMFPTENGLAVKKGFFEKFLREDSYFCDSDYTYFHSSDGFLITPLTIYQQRIWYKIYELENPIDSTNMNVIYYDQIASIIETNYTLYDSFIILHGTDTMAYTASALSFMLENLSKTVILTGSQIPCSMMRNDGFNNLLCSLTIAGHYTIPEVLVCFNDKLFRGNRCTKMDSSAMDSFDSPNFEPLATFKITIKIKWDKVLKRDPEKKFHVQKNLCDKIAIVKMHPFISSDTLKAILTNKDTKAIIIETYGAGNIPINRPELMQMLQEAYDQGKVIVNLSQCYKSKVESIYETGRALLKVGVLCGWDCTTEAMASKLAYLFSKNDSIENIRKNVQKNLRGELSPPIENDMFEFQQENFIQALNDALQYRTNEKIDILKNLILPNIVCYMSKGGFHQSMQQLKVYGIDFDKGDYDNRTGLHLSAREGQLETVKFLIKECKNINTVDKFGRTALFEAVINRHHDVIVELQRAGGIIQAPKQEITSILMEAIRTGDQELFDLFHLGGLQDWNTFQTVDGRNLGHVAATFRQIEIIRFLKYQCKFRFTDKDRWGKTALDEAKKRDFKEICKLLS</sequence>
<protein>
    <recommendedName>
        <fullName evidence="1">asparaginase</fullName>
        <ecNumber evidence="1">3.5.1.1</ecNumber>
    </recommendedName>
</protein>
<reference evidence="11" key="1">
    <citation type="journal article" date="2006" name="PLoS Biol.">
        <title>Macronuclear genome sequence of the ciliate Tetrahymena thermophila, a model eukaryote.</title>
        <authorList>
            <person name="Eisen J.A."/>
            <person name="Coyne R.S."/>
            <person name="Wu M."/>
            <person name="Wu D."/>
            <person name="Thiagarajan M."/>
            <person name="Wortman J.R."/>
            <person name="Badger J.H."/>
            <person name="Ren Q."/>
            <person name="Amedeo P."/>
            <person name="Jones K.M."/>
            <person name="Tallon L.J."/>
            <person name="Delcher A.L."/>
            <person name="Salzberg S.L."/>
            <person name="Silva J.C."/>
            <person name="Haas B.J."/>
            <person name="Majoros W.H."/>
            <person name="Farzad M."/>
            <person name="Carlton J.M."/>
            <person name="Smith R.K. Jr."/>
            <person name="Garg J."/>
            <person name="Pearlman R.E."/>
            <person name="Karrer K.M."/>
            <person name="Sun L."/>
            <person name="Manning G."/>
            <person name="Elde N.C."/>
            <person name="Turkewitz A.P."/>
            <person name="Asai D.J."/>
            <person name="Wilkes D.E."/>
            <person name="Wang Y."/>
            <person name="Cai H."/>
            <person name="Collins K."/>
            <person name="Stewart B.A."/>
            <person name="Lee S.R."/>
            <person name="Wilamowska K."/>
            <person name="Weinberg Z."/>
            <person name="Ruzzo W.L."/>
            <person name="Wloga D."/>
            <person name="Gaertig J."/>
            <person name="Frankel J."/>
            <person name="Tsao C.-C."/>
            <person name="Gorovsky M.A."/>
            <person name="Keeling P.J."/>
            <person name="Waller R.F."/>
            <person name="Patron N.J."/>
            <person name="Cherry J.M."/>
            <person name="Stover N.A."/>
            <person name="Krieger C.J."/>
            <person name="del Toro C."/>
            <person name="Ryder H.F."/>
            <person name="Williamson S.C."/>
            <person name="Barbeau R.A."/>
            <person name="Hamilton E.P."/>
            <person name="Orias E."/>
        </authorList>
    </citation>
    <scope>NUCLEOTIDE SEQUENCE [LARGE SCALE GENOMIC DNA]</scope>
    <source>
        <strain evidence="11">SB210</strain>
    </source>
</reference>
<dbReference type="InterPro" id="IPR040919">
    <property type="entry name" value="Asparaginase_C"/>
</dbReference>
<dbReference type="PROSITE" id="PS51732">
    <property type="entry name" value="ASN_GLN_ASE_3"/>
    <property type="match status" value="1"/>
</dbReference>
<dbReference type="InterPro" id="IPR006033">
    <property type="entry name" value="AsnA_fam"/>
</dbReference>
<dbReference type="CDD" id="cd08963">
    <property type="entry name" value="L-asparaginase_I"/>
    <property type="match status" value="1"/>
</dbReference>
<evidence type="ECO:0000313" key="11">
    <source>
        <dbReference type="Proteomes" id="UP000009168"/>
    </source>
</evidence>
<dbReference type="Gene3D" id="3.40.50.40">
    <property type="match status" value="1"/>
</dbReference>
<dbReference type="InterPro" id="IPR006034">
    <property type="entry name" value="Asparaginase/glutaminase-like"/>
</dbReference>
<keyword evidence="3" id="KW-0378">Hydrolase</keyword>
<keyword evidence="11" id="KW-1185">Reference proteome</keyword>
<dbReference type="EMBL" id="GG662667">
    <property type="protein sequence ID" value="EAR97237.1"/>
    <property type="molecule type" value="Genomic_DNA"/>
</dbReference>
<evidence type="ECO:0000256" key="7">
    <source>
        <dbReference type="SAM" id="MobiDB-lite"/>
    </source>
</evidence>
<dbReference type="SMR" id="I7MJV7"/>
<dbReference type="GO" id="GO:0009066">
    <property type="term" value="P:aspartate family amino acid metabolic process"/>
    <property type="evidence" value="ECO:0007669"/>
    <property type="project" value="UniProtKB-ARBA"/>
</dbReference>
<accession>I7MJV7</accession>
<comment type="similarity">
    <text evidence="5">In the N-terminal section; belongs to the asparaginase 1 family.</text>
</comment>
<dbReference type="SUPFAM" id="SSF48403">
    <property type="entry name" value="Ankyrin repeat"/>
    <property type="match status" value="1"/>
</dbReference>
<dbReference type="FunFam" id="3.40.50.1170:FF:000003">
    <property type="entry name" value="60 kDa lysophospholipase"/>
    <property type="match status" value="1"/>
</dbReference>
<evidence type="ECO:0000259" key="9">
    <source>
        <dbReference type="Pfam" id="PF17763"/>
    </source>
</evidence>
<dbReference type="PRINTS" id="PR00139">
    <property type="entry name" value="ASNGLNASE"/>
</dbReference>
<dbReference type="InParanoid" id="I7MJV7"/>
<dbReference type="SFLD" id="SFLDS00057">
    <property type="entry name" value="Glutaminase/Asparaginase"/>
    <property type="match status" value="1"/>
</dbReference>
<feature type="compositionally biased region" description="Polar residues" evidence="7">
    <location>
        <begin position="1"/>
        <end position="22"/>
    </location>
</feature>
<dbReference type="PIRSF" id="PIRSF500176">
    <property type="entry name" value="L_ASNase"/>
    <property type="match status" value="1"/>
</dbReference>
<dbReference type="NCBIfam" id="TIGR00519">
    <property type="entry name" value="asnASE_I"/>
    <property type="match status" value="1"/>
</dbReference>
<name>I7MJV7_TETTS</name>
<dbReference type="EC" id="3.5.1.1" evidence="1"/>
<dbReference type="InterPro" id="IPR041725">
    <property type="entry name" value="L-asparaginase_I"/>
</dbReference>
<keyword evidence="4 6" id="KW-0040">ANK repeat</keyword>
<dbReference type="SMART" id="SM00248">
    <property type="entry name" value="ANK"/>
    <property type="match status" value="3"/>
</dbReference>
<dbReference type="STRING" id="312017.I7MJV7"/>
<dbReference type="PANTHER" id="PTHR11707">
    <property type="entry name" value="L-ASPARAGINASE"/>
    <property type="match status" value="1"/>
</dbReference>
<dbReference type="OrthoDB" id="427002at2759"/>
<dbReference type="InterPro" id="IPR027474">
    <property type="entry name" value="L-asparaginase_N"/>
</dbReference>
<dbReference type="Pfam" id="PF17763">
    <property type="entry name" value="Asparaginase_C"/>
    <property type="match status" value="1"/>
</dbReference>
<evidence type="ECO:0000313" key="10">
    <source>
        <dbReference type="EMBL" id="EAR97237.1"/>
    </source>
</evidence>
<dbReference type="FunFam" id="3.40.50.40:FF:000001">
    <property type="entry name" value="L-asparaginase 1"/>
    <property type="match status" value="1"/>
</dbReference>
<dbReference type="PANTHER" id="PTHR11707:SF28">
    <property type="entry name" value="60 KDA LYSOPHOSPHOLIPASE"/>
    <property type="match status" value="1"/>
</dbReference>
<dbReference type="OMA" id="EWDLANK"/>
<dbReference type="Pfam" id="PF00710">
    <property type="entry name" value="Asparaginase"/>
    <property type="match status" value="1"/>
</dbReference>
<keyword evidence="2" id="KW-0677">Repeat</keyword>
<dbReference type="GeneID" id="7840821"/>
<evidence type="ECO:0000256" key="6">
    <source>
        <dbReference type="PROSITE-ProRule" id="PRU00023"/>
    </source>
</evidence>
<organism evidence="10 11">
    <name type="scientific">Tetrahymena thermophila (strain SB210)</name>
    <dbReference type="NCBI Taxonomy" id="312017"/>
    <lineage>
        <taxon>Eukaryota</taxon>
        <taxon>Sar</taxon>
        <taxon>Alveolata</taxon>
        <taxon>Ciliophora</taxon>
        <taxon>Intramacronucleata</taxon>
        <taxon>Oligohymenophorea</taxon>
        <taxon>Hymenostomatida</taxon>
        <taxon>Tetrahymenina</taxon>
        <taxon>Tetrahymenidae</taxon>
        <taxon>Tetrahymena</taxon>
    </lineage>
</organism>
<evidence type="ECO:0000256" key="2">
    <source>
        <dbReference type="ARBA" id="ARBA00022737"/>
    </source>
</evidence>
<dbReference type="InterPro" id="IPR037152">
    <property type="entry name" value="L-asparaginase_N_sf"/>
</dbReference>
<dbReference type="RefSeq" id="XP_001017482.1">
    <property type="nucleotide sequence ID" value="XM_001017482.1"/>
</dbReference>
<dbReference type="GO" id="GO:0004067">
    <property type="term" value="F:asparaginase activity"/>
    <property type="evidence" value="ECO:0007669"/>
    <property type="project" value="UniProtKB-UniRule"/>
</dbReference>
<dbReference type="Proteomes" id="UP000009168">
    <property type="component" value="Unassembled WGS sequence"/>
</dbReference>
<dbReference type="HOGENOM" id="CLU_019134_3_0_1"/>
<dbReference type="Gene3D" id="3.40.50.1170">
    <property type="entry name" value="L-asparaginase, N-terminal domain"/>
    <property type="match status" value="1"/>
</dbReference>
<dbReference type="InterPro" id="IPR027473">
    <property type="entry name" value="L-asparaginase_C"/>
</dbReference>
<feature type="domain" description="Asparaginase/glutaminase C-terminal" evidence="9">
    <location>
        <begin position="284"/>
        <end position="398"/>
    </location>
</feature>
<evidence type="ECO:0000256" key="4">
    <source>
        <dbReference type="ARBA" id="ARBA00023043"/>
    </source>
</evidence>
<proteinExistence type="inferred from homology"/>
<dbReference type="PROSITE" id="PS50297">
    <property type="entry name" value="ANK_REP_REGION"/>
    <property type="match status" value="1"/>
</dbReference>
<dbReference type="AlphaFoldDB" id="I7MJV7"/>
<dbReference type="InterPro" id="IPR036770">
    <property type="entry name" value="Ankyrin_rpt-contain_sf"/>
</dbReference>